<comment type="similarity">
    <text evidence="4">Belongs to the glycosyltransferase 8 family.</text>
</comment>
<dbReference type="FunFam" id="3.90.550.10:FF:000065">
    <property type="entry name" value="UDP-glucose:glycoprotein glucosyltransferase, putative"/>
    <property type="match status" value="1"/>
</dbReference>
<dbReference type="Pfam" id="PF18403">
    <property type="entry name" value="Thioredoxin_15"/>
    <property type="match status" value="1"/>
</dbReference>
<dbReference type="FunCoup" id="A0A1Y2G8H9">
    <property type="interactions" value="422"/>
</dbReference>
<evidence type="ECO:0000256" key="9">
    <source>
        <dbReference type="SAM" id="MobiDB-lite"/>
    </source>
</evidence>
<dbReference type="GO" id="GO:0003980">
    <property type="term" value="F:UDP-glucose:glycoprotein glucosyltransferase activity"/>
    <property type="evidence" value="ECO:0007669"/>
    <property type="project" value="InterPro"/>
</dbReference>
<evidence type="ECO:0000313" key="14">
    <source>
        <dbReference type="EMBL" id="ORY92858.1"/>
    </source>
</evidence>
<dbReference type="GO" id="GO:0051082">
    <property type="term" value="F:unfolded protein binding"/>
    <property type="evidence" value="ECO:0007669"/>
    <property type="project" value="TreeGrafter"/>
</dbReference>
<evidence type="ECO:0000256" key="7">
    <source>
        <dbReference type="ARBA" id="ARBA00022824"/>
    </source>
</evidence>
<dbReference type="STRING" id="106004.A0A1Y2G8H9"/>
<reference evidence="14 15" key="1">
    <citation type="submission" date="2016-07" db="EMBL/GenBank/DDBJ databases">
        <title>Pervasive Adenine N6-methylation of Active Genes in Fungi.</title>
        <authorList>
            <consortium name="DOE Joint Genome Institute"/>
            <person name="Mondo S.J."/>
            <person name="Dannebaum R.O."/>
            <person name="Kuo R.C."/>
            <person name="Labutti K."/>
            <person name="Haridas S."/>
            <person name="Kuo A."/>
            <person name="Salamov A."/>
            <person name="Ahrendt S.R."/>
            <person name="Lipzen A."/>
            <person name="Sullivan W."/>
            <person name="Andreopoulos W.B."/>
            <person name="Clum A."/>
            <person name="Lindquist E."/>
            <person name="Daum C."/>
            <person name="Ramamoorthy G.K."/>
            <person name="Gryganskyi A."/>
            <person name="Culley D."/>
            <person name="Magnuson J.K."/>
            <person name="James T.Y."/>
            <person name="O'Malley M.A."/>
            <person name="Stajich J.E."/>
            <person name="Spatafora J.W."/>
            <person name="Visel A."/>
            <person name="Grigoriev I.V."/>
        </authorList>
    </citation>
    <scope>NUCLEOTIDE SEQUENCE [LARGE SCALE GENOMIC DNA]</scope>
    <source>
        <strain evidence="14 15">62-1032</strain>
    </source>
</reference>
<evidence type="ECO:0000256" key="5">
    <source>
        <dbReference type="ARBA" id="ARBA00022679"/>
    </source>
</evidence>
<dbReference type="InterPro" id="IPR009448">
    <property type="entry name" value="UDP-g_GGtrans"/>
</dbReference>
<dbReference type="PANTHER" id="PTHR11226:SF0">
    <property type="entry name" value="UDP-GLUCOSE:GLYCOPROTEIN GLUCOSYLTRANSFERASE"/>
    <property type="match status" value="1"/>
</dbReference>
<evidence type="ECO:0000256" key="3">
    <source>
        <dbReference type="ARBA" id="ARBA00004922"/>
    </source>
</evidence>
<feature type="compositionally biased region" description="Basic and acidic residues" evidence="9">
    <location>
        <begin position="1459"/>
        <end position="1484"/>
    </location>
</feature>
<sequence length="1484" mass="165430">MNDSDAPQTQLYAFDHLSPIKRDDSLPLITFYAYPSPSARRASPPAEFTARVQSFDKLYAFVRTLSSPSSLPTVNPKAAVSGGKTSSKASLAGPPRLQVALRWGAARNRFRRHIDDEEPQNLVLSGYGAGLDIKKSDYLAIDDRLASSDKAASHLEVEGEDASPKMDPVKKSDIAGLGLRATAHILSSDSPLEAFTNVTAAFPLLASHLSTLVPVVPEDLEEEVGTFQMTSPLSQRPSFHLNGMPLPESSIDPFALLRIMRRERKFVTDLQGLSSHMSTKQARDVLMHEGIGAVASGGTTSRGRDVALSPAVLGDLFDAGDKQEGGGLILWWNDLEKDKRYKSWSTDLKDMLRPVYPGQMNLIRRNLNTVIFVLDFSQPSALMLLSENIRQFVSRGIPLRFGVVPQVDSLAHENDISAKVAQVLWYVVDGVGRAPAMALLGDVSSPPSLALSGDRVSESILRRLYEQLAMQSVHISGGPLATFDEVIKGVEVEATAFNSRVSKARAYTKRLAVEREAKSLGSFFLDGAHFKLDDDWTQNLQRGLGSHVQYLQQMIYRDLLTNEVNVNRYFFDLPTTHARRNPYIFPSPETNPLKIVNLVDATKGVHASMAKATFIEGVSPEQLIDPEAEAPPALATLFIIADIDSPEGRDLAKSALQLDKTPQTRISLLHNPAHADLPHSWELSNLVYLLHTVGALDQVLPSELLSWLELDVDYGGPGKAAGTTWTEENPIRQFLRKGANRRDTLKAVEWWAEAGKLARNFRFEKGQNGIIINGRVIGPFEDGAFGAADLKGLVNFELQKRINPVVEAIDASGFNISLLERSQRCNLYNVASSIVSEAYLPDPAAGMFGGNSVERRSYYRALQNEHSSFIGPRENGAIFEIAVVVDPVTELAQKWAPIIQTLASLETVHLRLYFNPSLHIKELPIKRFYQYSFAPEPSFDVSTGAELQPEVRFEGIPEDILLTFAADLQQSWLAFPKTSVHDLDNIRLADLPSWSRREGVKATFELESIIVEGHAREMPSSQPPRGLQVELLAGSGPASTSEKRGDTIVMSNLGYFQLKAGPGPFRLAIRSGKSSDVYSFASIGAEGWKSGDISKTGDSLLVSTLEGLTLYPRLRRNPGFETVQLLDENEVAPSKGAGLFDRVKSMFPFLAPSNALAVKKQAEINIFTVASGLLYERMAFLMMVSVMRHTKSTVKFWFIQNFLSPSFRAFIPHMAQEYGFDYELVTYKWPHWLRAQKEKQRTIWGYKILFLDVLFPLELERVIFVDSDQIVRTDLKELIDMDPKGAPYAYAPMGDDRPEMEGFRFWKTGYWKDHLKNNPYHISALYLVDLDRFRKVAAGDRLRQQYQGLSADPNSLANLDQDLPNNMQSAIPIHTLDKSWLWCETWCSDESLAQAKTIDLCNNPLTHEPKLQRAKRLIPEWTVYDDEIAALARRVAAEESSIGAFGKRADDLEQAVQQEVERSEFVHEKEGEKEVRQERKKDEL</sequence>
<evidence type="ECO:0000259" key="12">
    <source>
        <dbReference type="Pfam" id="PF18403"/>
    </source>
</evidence>
<feature type="region of interest" description="Disordered" evidence="9">
    <location>
        <begin position="1456"/>
        <end position="1484"/>
    </location>
</feature>
<organism evidence="14 15">
    <name type="scientific">Leucosporidium creatinivorum</name>
    <dbReference type="NCBI Taxonomy" id="106004"/>
    <lineage>
        <taxon>Eukaryota</taxon>
        <taxon>Fungi</taxon>
        <taxon>Dikarya</taxon>
        <taxon>Basidiomycota</taxon>
        <taxon>Pucciniomycotina</taxon>
        <taxon>Microbotryomycetes</taxon>
        <taxon>Leucosporidiales</taxon>
        <taxon>Leucosporidium</taxon>
    </lineage>
</organism>
<dbReference type="GO" id="GO:0018279">
    <property type="term" value="P:protein N-linked glycosylation via asparagine"/>
    <property type="evidence" value="ECO:0007669"/>
    <property type="project" value="TreeGrafter"/>
</dbReference>
<dbReference type="SUPFAM" id="SSF53448">
    <property type="entry name" value="Nucleotide-diphospho-sugar transferases"/>
    <property type="match status" value="1"/>
</dbReference>
<dbReference type="InterPro" id="IPR040497">
    <property type="entry name" value="Glyco_transf_24"/>
</dbReference>
<dbReference type="InterPro" id="IPR040692">
    <property type="entry name" value="UGGT_TRXL_3"/>
</dbReference>
<dbReference type="Gene3D" id="3.90.550.10">
    <property type="entry name" value="Spore Coat Polysaccharide Biosynthesis Protein SpsA, Chain A"/>
    <property type="match status" value="1"/>
</dbReference>
<comment type="subcellular location">
    <subcellularLocation>
        <location evidence="2">Endoplasmic reticulum lumen</location>
    </subcellularLocation>
</comment>
<feature type="domain" description="UGGT thioredoxin-like" evidence="10">
    <location>
        <begin position="164"/>
        <end position="294"/>
    </location>
</feature>
<feature type="domain" description="Glucosyltransferase 24 catalytic" evidence="13">
    <location>
        <begin position="1164"/>
        <end position="1430"/>
    </location>
</feature>
<keyword evidence="7" id="KW-0256">Endoplasmic reticulum</keyword>
<dbReference type="Pfam" id="PF18404">
    <property type="entry name" value="Glyco_transf_24"/>
    <property type="match status" value="1"/>
</dbReference>
<dbReference type="PANTHER" id="PTHR11226">
    <property type="entry name" value="UDP-GLUCOSE GLYCOPROTEIN:GLUCOSYLTRANSFERASE"/>
    <property type="match status" value="1"/>
</dbReference>
<dbReference type="GO" id="GO:0005788">
    <property type="term" value="C:endoplasmic reticulum lumen"/>
    <property type="evidence" value="ECO:0007669"/>
    <property type="project" value="UniProtKB-SubCell"/>
</dbReference>
<evidence type="ECO:0000259" key="10">
    <source>
        <dbReference type="Pfam" id="PF18401"/>
    </source>
</evidence>
<feature type="domain" description="UDP-glucose:glycoprotein glucosyltransferase thioredoxin-like" evidence="12">
    <location>
        <begin position="634"/>
        <end position="828"/>
    </location>
</feature>
<dbReference type="InterPro" id="IPR029044">
    <property type="entry name" value="Nucleotide-diphossugar_trans"/>
</dbReference>
<dbReference type="EMBL" id="MCGR01000001">
    <property type="protein sequence ID" value="ORY92858.1"/>
    <property type="molecule type" value="Genomic_DNA"/>
</dbReference>
<evidence type="ECO:0000256" key="2">
    <source>
        <dbReference type="ARBA" id="ARBA00004319"/>
    </source>
</evidence>
<evidence type="ECO:0000256" key="4">
    <source>
        <dbReference type="ARBA" id="ARBA00006351"/>
    </source>
</evidence>
<keyword evidence="5 14" id="KW-0808">Transferase</keyword>
<name>A0A1Y2G8H9_9BASI</name>
<comment type="caution">
    <text evidence="14">The sequence shown here is derived from an EMBL/GenBank/DDBJ whole genome shotgun (WGS) entry which is preliminary data.</text>
</comment>
<dbReference type="CDD" id="cd06432">
    <property type="entry name" value="GT8_HUGT1_C_like"/>
    <property type="match status" value="1"/>
</dbReference>
<dbReference type="Pfam" id="PF06427">
    <property type="entry name" value="UDP-g_GGTase"/>
    <property type="match status" value="1"/>
</dbReference>
<dbReference type="InterPro" id="IPR040694">
    <property type="entry name" value="UGGT_TRXL_2"/>
</dbReference>
<dbReference type="OrthoDB" id="27683at2759"/>
<dbReference type="Proteomes" id="UP000193467">
    <property type="component" value="Unassembled WGS sequence"/>
</dbReference>
<proteinExistence type="inferred from homology"/>
<feature type="domain" description="UGGT thioredoxin-like" evidence="11">
    <location>
        <begin position="317"/>
        <end position="584"/>
    </location>
</feature>
<keyword evidence="15" id="KW-1185">Reference proteome</keyword>
<gene>
    <name evidence="14" type="ORF">BCR35DRAFT_260079</name>
</gene>
<feature type="region of interest" description="Disordered" evidence="9">
    <location>
        <begin position="72"/>
        <end position="91"/>
    </location>
</feature>
<comment type="cofactor">
    <cofactor evidence="1">
        <name>Ca(2+)</name>
        <dbReference type="ChEBI" id="CHEBI:29108"/>
    </cofactor>
</comment>
<accession>A0A1Y2G8H9</accession>
<evidence type="ECO:0000313" key="15">
    <source>
        <dbReference type="Proteomes" id="UP000193467"/>
    </source>
</evidence>
<dbReference type="Pfam" id="PF18402">
    <property type="entry name" value="Thioredoxin_14"/>
    <property type="match status" value="1"/>
</dbReference>
<protein>
    <submittedName>
        <fullName evidence="14">UDP-glucose:Glyco protein glucosyltransferase-domain-containing protein</fullName>
    </submittedName>
</protein>
<dbReference type="GO" id="GO:0036503">
    <property type="term" value="P:ERAD pathway"/>
    <property type="evidence" value="ECO:0007669"/>
    <property type="project" value="TreeGrafter"/>
</dbReference>
<keyword evidence="8" id="KW-0325">Glycoprotein</keyword>
<evidence type="ECO:0000259" key="13">
    <source>
        <dbReference type="Pfam" id="PF18404"/>
    </source>
</evidence>
<dbReference type="Pfam" id="PF18401">
    <property type="entry name" value="Thioredoxin_13"/>
    <property type="match status" value="1"/>
</dbReference>
<evidence type="ECO:0000256" key="1">
    <source>
        <dbReference type="ARBA" id="ARBA00001913"/>
    </source>
</evidence>
<evidence type="ECO:0000256" key="6">
    <source>
        <dbReference type="ARBA" id="ARBA00022729"/>
    </source>
</evidence>
<evidence type="ECO:0000256" key="8">
    <source>
        <dbReference type="ARBA" id="ARBA00023180"/>
    </source>
</evidence>
<dbReference type="InterPro" id="IPR040525">
    <property type="entry name" value="UGGT_TRXL_4"/>
</dbReference>
<dbReference type="InParanoid" id="A0A1Y2G8H9"/>
<evidence type="ECO:0000259" key="11">
    <source>
        <dbReference type="Pfam" id="PF18402"/>
    </source>
</evidence>
<keyword evidence="6" id="KW-0732">Signal</keyword>
<comment type="pathway">
    <text evidence="3">Protein modification; protein glycosylation.</text>
</comment>